<sequence length="227" mass="25067">MQIIAHRGASGFYPENTLLAIEQALLAKADGIEIDVFCVDNTLVVIHDEDVSRTTNGTGLLQNLTLQQVQQLDAGSGQQVPTLWQVLQLVNNQTLLNIELKGADTAEPLLELLKKAETELGTEPEKLLLSSFNHHLLKQIKKQRPDIKLGALTASLPLDYAAFASELGAWSVHCDKGFIDQQMIQDAHQRGLQVWVYTVNDAATAQKLQQLGVDGIFCNYPLQARSW</sequence>
<dbReference type="OrthoDB" id="9795622at2"/>
<dbReference type="GO" id="GO:0006629">
    <property type="term" value="P:lipid metabolic process"/>
    <property type="evidence" value="ECO:0007669"/>
    <property type="project" value="InterPro"/>
</dbReference>
<proteinExistence type="predicted"/>
<name>A0A3P3QRH0_9GAMM</name>
<dbReference type="Proteomes" id="UP000276260">
    <property type="component" value="Unassembled WGS sequence"/>
</dbReference>
<organism evidence="2 3">
    <name type="scientific">Rheinheimera mesophila</name>
    <dbReference type="NCBI Taxonomy" id="1547515"/>
    <lineage>
        <taxon>Bacteria</taxon>
        <taxon>Pseudomonadati</taxon>
        <taxon>Pseudomonadota</taxon>
        <taxon>Gammaproteobacteria</taxon>
        <taxon>Chromatiales</taxon>
        <taxon>Chromatiaceae</taxon>
        <taxon>Rheinheimera</taxon>
    </lineage>
</organism>
<reference evidence="2 3" key="1">
    <citation type="submission" date="2018-11" db="EMBL/GenBank/DDBJ databases">
        <title>Draft genome analysis of Rheinheimera mesophila isolated from an industrial waste site.</title>
        <authorList>
            <person name="Yu Q."/>
            <person name="Qi Y."/>
            <person name="Zhang H."/>
            <person name="Lu Y."/>
            <person name="Pu J."/>
        </authorList>
    </citation>
    <scope>NUCLEOTIDE SEQUENCE [LARGE SCALE GENOMIC DNA]</scope>
    <source>
        <strain evidence="2 3">IITR13</strain>
    </source>
</reference>
<dbReference type="PANTHER" id="PTHR46211:SF1">
    <property type="entry name" value="GLYCEROPHOSPHODIESTER PHOSPHODIESTERASE, CYTOPLASMIC"/>
    <property type="match status" value="1"/>
</dbReference>
<dbReference type="AlphaFoldDB" id="A0A3P3QRH0"/>
<dbReference type="EMBL" id="RRCF01000001">
    <property type="protein sequence ID" value="RRJ23812.1"/>
    <property type="molecule type" value="Genomic_DNA"/>
</dbReference>
<dbReference type="Gene3D" id="3.20.20.190">
    <property type="entry name" value="Phosphatidylinositol (PI) phosphodiesterase"/>
    <property type="match status" value="1"/>
</dbReference>
<dbReference type="Pfam" id="PF03009">
    <property type="entry name" value="GDPD"/>
    <property type="match status" value="1"/>
</dbReference>
<dbReference type="PROSITE" id="PS51704">
    <property type="entry name" value="GP_PDE"/>
    <property type="match status" value="1"/>
</dbReference>
<comment type="caution">
    <text evidence="2">The sequence shown here is derived from an EMBL/GenBank/DDBJ whole genome shotgun (WGS) entry which is preliminary data.</text>
</comment>
<gene>
    <name evidence="2" type="ORF">EIK76_07090</name>
</gene>
<dbReference type="InterPro" id="IPR017946">
    <property type="entry name" value="PLC-like_Pdiesterase_TIM-brl"/>
</dbReference>
<dbReference type="InterPro" id="IPR030395">
    <property type="entry name" value="GP_PDE_dom"/>
</dbReference>
<keyword evidence="3" id="KW-1185">Reference proteome</keyword>
<dbReference type="GO" id="GO:0008081">
    <property type="term" value="F:phosphoric diester hydrolase activity"/>
    <property type="evidence" value="ECO:0007669"/>
    <property type="project" value="InterPro"/>
</dbReference>
<dbReference type="PANTHER" id="PTHR46211">
    <property type="entry name" value="GLYCEROPHOSPHORYL DIESTER PHOSPHODIESTERASE"/>
    <property type="match status" value="1"/>
</dbReference>
<dbReference type="SUPFAM" id="SSF51695">
    <property type="entry name" value="PLC-like phosphodiesterases"/>
    <property type="match status" value="1"/>
</dbReference>
<dbReference type="RefSeq" id="WP_046520138.1">
    <property type="nucleotide sequence ID" value="NZ_LAVS01000025.1"/>
</dbReference>
<feature type="domain" description="GP-PDE" evidence="1">
    <location>
        <begin position="1"/>
        <end position="227"/>
    </location>
</feature>
<protein>
    <submittedName>
        <fullName evidence="2">Glycerophosphodiester phosphodiesterase</fullName>
    </submittedName>
</protein>
<evidence type="ECO:0000313" key="2">
    <source>
        <dbReference type="EMBL" id="RRJ23812.1"/>
    </source>
</evidence>
<evidence type="ECO:0000259" key="1">
    <source>
        <dbReference type="PROSITE" id="PS51704"/>
    </source>
</evidence>
<evidence type="ECO:0000313" key="3">
    <source>
        <dbReference type="Proteomes" id="UP000276260"/>
    </source>
</evidence>
<accession>A0A3P3QRH0</accession>